<dbReference type="PANTHER" id="PTHR30502">
    <property type="entry name" value="2-KETO-3-DEOXY-L-RHAMNONATE ALDOLASE"/>
    <property type="match status" value="1"/>
</dbReference>
<keyword evidence="2" id="KW-0479">Metal-binding</keyword>
<dbReference type="Gene3D" id="3.20.20.60">
    <property type="entry name" value="Phosphoenolpyruvate-binding domains"/>
    <property type="match status" value="2"/>
</dbReference>
<evidence type="ECO:0000259" key="4">
    <source>
        <dbReference type="Pfam" id="PF03328"/>
    </source>
</evidence>
<dbReference type="SUPFAM" id="SSF51621">
    <property type="entry name" value="Phosphoenolpyruvate/pyruvate domain"/>
    <property type="match status" value="2"/>
</dbReference>
<gene>
    <name evidence="5" type="ORF">SCUCBS95973_009142</name>
</gene>
<dbReference type="InterPro" id="IPR050251">
    <property type="entry name" value="HpcH-HpaI_aldolase"/>
</dbReference>
<evidence type="ECO:0000256" key="2">
    <source>
        <dbReference type="ARBA" id="ARBA00022723"/>
    </source>
</evidence>
<dbReference type="InterPro" id="IPR040442">
    <property type="entry name" value="Pyrv_kinase-like_dom_sf"/>
</dbReference>
<dbReference type="Pfam" id="PF03328">
    <property type="entry name" value="HpcH_HpaI"/>
    <property type="match status" value="2"/>
</dbReference>
<evidence type="ECO:0000313" key="6">
    <source>
        <dbReference type="Proteomes" id="UP001642405"/>
    </source>
</evidence>
<dbReference type="EMBL" id="CAWUHB010000092">
    <property type="protein sequence ID" value="CAK7235059.1"/>
    <property type="molecule type" value="Genomic_DNA"/>
</dbReference>
<evidence type="ECO:0000256" key="1">
    <source>
        <dbReference type="ARBA" id="ARBA00005568"/>
    </source>
</evidence>
<dbReference type="InterPro" id="IPR015813">
    <property type="entry name" value="Pyrv/PenolPyrv_kinase-like_dom"/>
</dbReference>
<organism evidence="5 6">
    <name type="scientific">Sporothrix curviconia</name>
    <dbReference type="NCBI Taxonomy" id="1260050"/>
    <lineage>
        <taxon>Eukaryota</taxon>
        <taxon>Fungi</taxon>
        <taxon>Dikarya</taxon>
        <taxon>Ascomycota</taxon>
        <taxon>Pezizomycotina</taxon>
        <taxon>Sordariomycetes</taxon>
        <taxon>Sordariomycetidae</taxon>
        <taxon>Ophiostomatales</taxon>
        <taxon>Ophiostomataceae</taxon>
        <taxon>Sporothrix</taxon>
    </lineage>
</organism>
<proteinExistence type="inferred from homology"/>
<protein>
    <recommendedName>
        <fullName evidence="4">HpcH/HpaI aldolase/citrate lyase domain-containing protein</fullName>
    </recommendedName>
</protein>
<keyword evidence="3" id="KW-0456">Lyase</keyword>
<name>A0ABP0CSH0_9PEZI</name>
<comment type="similarity">
    <text evidence="1">Belongs to the HpcH/HpaI aldolase family.</text>
</comment>
<sequence length="406" mass="43855">MVSTAEQARAVVRASKFPPIGERGQGSVFAFYGHGLSSVNDYVKSANDTILTIIQVETVAGVENIDEICQTRRIDVIFIGPNDLAQALLGYFPAKGTEPAFVEAVDKIIASAKKHGKKLAITAMDGESTKKATERFDLIVKSGDVKAMNACLLITALIDLQALGVKMVTSNEIIMLAKAADYDSVFIDQEHSVFSLEDVSRLCSVSLLAGITPFVRVPWQCGSGHVLRVLDGGAMGIIFPHISTVEEAKQAVACTKYPPRGNRSLTAALPQFAFQRTDANTVMRQLDSIGSTVLILVETKACLQDIDAIAAVDGVDVLLFGANDLMLEFGVGRDWQIFHDALCAVSEAAHRTGKIFGIAGMYTRPDICKRAVLELGARYVVGHFDLGLLSMGMNNNIKQLKDMEQK</sequence>
<keyword evidence="6" id="KW-1185">Reference proteome</keyword>
<evidence type="ECO:0000256" key="3">
    <source>
        <dbReference type="ARBA" id="ARBA00023239"/>
    </source>
</evidence>
<feature type="domain" description="HpcH/HpaI aldolase/citrate lyase" evidence="4">
    <location>
        <begin position="172"/>
        <end position="356"/>
    </location>
</feature>
<reference evidence="5 6" key="1">
    <citation type="submission" date="2024-01" db="EMBL/GenBank/DDBJ databases">
        <authorList>
            <person name="Allen C."/>
            <person name="Tagirdzhanova G."/>
        </authorList>
    </citation>
    <scope>NUCLEOTIDE SEQUENCE [LARGE SCALE GENOMIC DNA]</scope>
</reference>
<dbReference type="Proteomes" id="UP001642405">
    <property type="component" value="Unassembled WGS sequence"/>
</dbReference>
<dbReference type="InterPro" id="IPR005000">
    <property type="entry name" value="Aldolase/citrate-lyase_domain"/>
</dbReference>
<accession>A0ABP0CSH0</accession>
<evidence type="ECO:0000313" key="5">
    <source>
        <dbReference type="EMBL" id="CAK7235059.1"/>
    </source>
</evidence>
<comment type="caution">
    <text evidence="5">The sequence shown here is derived from an EMBL/GenBank/DDBJ whole genome shotgun (WGS) entry which is preliminary data.</text>
</comment>
<dbReference type="PANTHER" id="PTHR30502:SF0">
    <property type="entry name" value="PHOSPHOENOLPYRUVATE CARBOXYLASE FAMILY PROTEIN"/>
    <property type="match status" value="1"/>
</dbReference>
<feature type="domain" description="HpcH/HpaI aldolase/citrate lyase" evidence="4">
    <location>
        <begin position="1"/>
        <end position="129"/>
    </location>
</feature>